<name>A0A4Z2JCL0_9TELE</name>
<organism evidence="1 2">
    <name type="scientific">Liparis tanakae</name>
    <name type="common">Tanaka's snailfish</name>
    <dbReference type="NCBI Taxonomy" id="230148"/>
    <lineage>
        <taxon>Eukaryota</taxon>
        <taxon>Metazoa</taxon>
        <taxon>Chordata</taxon>
        <taxon>Craniata</taxon>
        <taxon>Vertebrata</taxon>
        <taxon>Euteleostomi</taxon>
        <taxon>Actinopterygii</taxon>
        <taxon>Neopterygii</taxon>
        <taxon>Teleostei</taxon>
        <taxon>Neoteleostei</taxon>
        <taxon>Acanthomorphata</taxon>
        <taxon>Eupercaria</taxon>
        <taxon>Perciformes</taxon>
        <taxon>Cottioidei</taxon>
        <taxon>Cottales</taxon>
        <taxon>Liparidae</taxon>
        <taxon>Liparis</taxon>
    </lineage>
</organism>
<gene>
    <name evidence="1" type="ORF">EYF80_002230</name>
</gene>
<dbReference type="EMBL" id="SRLO01000010">
    <property type="protein sequence ID" value="TNN87513.1"/>
    <property type="molecule type" value="Genomic_DNA"/>
</dbReference>
<dbReference type="AlphaFoldDB" id="A0A4Z2JCL0"/>
<protein>
    <submittedName>
        <fullName evidence="1">Uncharacterized protein</fullName>
    </submittedName>
</protein>
<keyword evidence="2" id="KW-1185">Reference proteome</keyword>
<dbReference type="Proteomes" id="UP000314294">
    <property type="component" value="Unassembled WGS sequence"/>
</dbReference>
<comment type="caution">
    <text evidence="1">The sequence shown here is derived from an EMBL/GenBank/DDBJ whole genome shotgun (WGS) entry which is preliminary data.</text>
</comment>
<evidence type="ECO:0000313" key="2">
    <source>
        <dbReference type="Proteomes" id="UP000314294"/>
    </source>
</evidence>
<proteinExistence type="predicted"/>
<sequence>MQTVQAVQERAVQEQAVQEQAVQEQAIPDELQRGLNPALPPPLGLELLVICTIRFIPDEDAAYLEGAIMPPRLSPIRRLSAKPPPWELEPPCHSFLGPWSR</sequence>
<reference evidence="1 2" key="1">
    <citation type="submission" date="2019-03" db="EMBL/GenBank/DDBJ databases">
        <title>First draft genome of Liparis tanakae, snailfish: a comprehensive survey of snailfish specific genes.</title>
        <authorList>
            <person name="Kim W."/>
            <person name="Song I."/>
            <person name="Jeong J.-H."/>
            <person name="Kim D."/>
            <person name="Kim S."/>
            <person name="Ryu S."/>
            <person name="Song J.Y."/>
            <person name="Lee S.K."/>
        </authorList>
    </citation>
    <scope>NUCLEOTIDE SEQUENCE [LARGE SCALE GENOMIC DNA]</scope>
    <source>
        <tissue evidence="1">Muscle</tissue>
    </source>
</reference>
<accession>A0A4Z2JCL0</accession>
<evidence type="ECO:0000313" key="1">
    <source>
        <dbReference type="EMBL" id="TNN87513.1"/>
    </source>
</evidence>